<dbReference type="InterPro" id="IPR050425">
    <property type="entry name" value="NAD(P)_dehydrat-like"/>
</dbReference>
<dbReference type="AlphaFoldDB" id="A0A7G5H0P6"/>
<evidence type="ECO:0000259" key="3">
    <source>
        <dbReference type="Pfam" id="PF01370"/>
    </source>
</evidence>
<dbReference type="GO" id="GO:0016616">
    <property type="term" value="F:oxidoreductase activity, acting on the CH-OH group of donors, NAD or NADP as acceptor"/>
    <property type="evidence" value="ECO:0007669"/>
    <property type="project" value="TreeGrafter"/>
</dbReference>
<evidence type="ECO:0000256" key="1">
    <source>
        <dbReference type="ARBA" id="ARBA00023002"/>
    </source>
</evidence>
<gene>
    <name evidence="4" type="ORF">H3H32_07090</name>
</gene>
<dbReference type="PANTHER" id="PTHR10366:SF564">
    <property type="entry name" value="STEROL-4-ALPHA-CARBOXYLATE 3-DEHYDROGENASE, DECARBOXYLATING"/>
    <property type="match status" value="1"/>
</dbReference>
<dbReference type="EMBL" id="CP059732">
    <property type="protein sequence ID" value="QMW04688.1"/>
    <property type="molecule type" value="Genomic_DNA"/>
</dbReference>
<protein>
    <submittedName>
        <fullName evidence="4">Aldehyde reductase</fullName>
    </submittedName>
</protein>
<dbReference type="FunFam" id="3.40.50.720:FF:000336">
    <property type="entry name" value="Aldehyde reductase"/>
    <property type="match status" value="1"/>
</dbReference>
<dbReference type="KEGG" id="sfol:H3H32_07090"/>
<evidence type="ECO:0000256" key="2">
    <source>
        <dbReference type="ARBA" id="ARBA00023445"/>
    </source>
</evidence>
<dbReference type="Gene3D" id="3.40.50.720">
    <property type="entry name" value="NAD(P)-binding Rossmann-like Domain"/>
    <property type="match status" value="1"/>
</dbReference>
<reference evidence="4 5" key="1">
    <citation type="submission" date="2020-07" db="EMBL/GenBank/DDBJ databases">
        <title>Spirosoma foliorum sp. nov., isolated from the leaves on the Nejang mountain Korea, Republic of.</title>
        <authorList>
            <person name="Ho H."/>
            <person name="Lee Y.-J."/>
            <person name="Nurcahyanto D.-A."/>
            <person name="Kim S.-G."/>
        </authorList>
    </citation>
    <scope>NUCLEOTIDE SEQUENCE [LARGE SCALE GENOMIC DNA]</scope>
    <source>
        <strain evidence="4 5">PL0136</strain>
    </source>
</reference>
<feature type="domain" description="NAD-dependent epimerase/dehydratase" evidence="3">
    <location>
        <begin position="7"/>
        <end position="246"/>
    </location>
</feature>
<dbReference type="RefSeq" id="WP_182462041.1">
    <property type="nucleotide sequence ID" value="NZ_CP059732.1"/>
</dbReference>
<dbReference type="CDD" id="cd05227">
    <property type="entry name" value="AR_SDR_e"/>
    <property type="match status" value="1"/>
</dbReference>
<keyword evidence="1" id="KW-0560">Oxidoreductase</keyword>
<accession>A0A7G5H0P6</accession>
<evidence type="ECO:0000313" key="5">
    <source>
        <dbReference type="Proteomes" id="UP000515369"/>
    </source>
</evidence>
<organism evidence="4 5">
    <name type="scientific">Spirosoma foliorum</name>
    <dbReference type="NCBI Taxonomy" id="2710596"/>
    <lineage>
        <taxon>Bacteria</taxon>
        <taxon>Pseudomonadati</taxon>
        <taxon>Bacteroidota</taxon>
        <taxon>Cytophagia</taxon>
        <taxon>Cytophagales</taxon>
        <taxon>Cytophagaceae</taxon>
        <taxon>Spirosoma</taxon>
    </lineage>
</organism>
<evidence type="ECO:0000313" key="4">
    <source>
        <dbReference type="EMBL" id="QMW04688.1"/>
    </source>
</evidence>
<dbReference type="SUPFAM" id="SSF51735">
    <property type="entry name" value="NAD(P)-binding Rossmann-fold domains"/>
    <property type="match status" value="1"/>
</dbReference>
<sequence>MEHSTTVLVTGGTGFLGTHSILQLLQKGYTVRTTLRSLTKKNEIIDALKIGGITSFDKLSFIETSLTEDKNWAEAMKDCTYVLSVASPVFMTLPKDENEAIRPALEGIIRVLKAARDAGVKRVVMTSNFGAVGFSNKNPNSVTTEENWTDPNEKDLSVYEKSKLLAERAAWDFIKREGGSLEFATINPVAILGPSLGKHVSESFGLLVHLLDGSMKAFPQIPLNIVDVRDVAALHILAMETPDANGQRFIASANGQISFPEIARLLKAKRPDVAQHVSPRVLPNWVLRLAALFNEQAKHGASLLAINRNVSNEKVKNVLGWTPIATNEEAILASVDSLIKYGIVKTD</sequence>
<dbReference type="Pfam" id="PF01370">
    <property type="entry name" value="Epimerase"/>
    <property type="match status" value="1"/>
</dbReference>
<dbReference type="InterPro" id="IPR036291">
    <property type="entry name" value="NAD(P)-bd_dom_sf"/>
</dbReference>
<keyword evidence="5" id="KW-1185">Reference proteome</keyword>
<dbReference type="InterPro" id="IPR001509">
    <property type="entry name" value="Epimerase_deHydtase"/>
</dbReference>
<comment type="similarity">
    <text evidence="2">Belongs to the NAD(P)-dependent epimerase/dehydratase family. Dihydroflavonol-4-reductase subfamily.</text>
</comment>
<name>A0A7G5H0P6_9BACT</name>
<dbReference type="PANTHER" id="PTHR10366">
    <property type="entry name" value="NAD DEPENDENT EPIMERASE/DEHYDRATASE"/>
    <property type="match status" value="1"/>
</dbReference>
<dbReference type="Proteomes" id="UP000515369">
    <property type="component" value="Chromosome"/>
</dbReference>
<proteinExistence type="inferred from homology"/>